<proteinExistence type="predicted"/>
<protein>
    <submittedName>
        <fullName evidence="1">Uncharacterized protein</fullName>
    </submittedName>
</protein>
<dbReference type="STRING" id="652787.SAMN05216490_0143"/>
<accession>A0A1H1MR40</accession>
<name>A0A1H1MR40_MUCMA</name>
<dbReference type="EMBL" id="LT629740">
    <property type="protein sequence ID" value="SDR89271.1"/>
    <property type="molecule type" value="Genomic_DNA"/>
</dbReference>
<dbReference type="RefSeq" id="WP_091367745.1">
    <property type="nucleotide sequence ID" value="NZ_LT629740.1"/>
</dbReference>
<gene>
    <name evidence="1" type="ORF">SAMN05216490_0143</name>
</gene>
<dbReference type="OrthoDB" id="798163at2"/>
<dbReference type="Proteomes" id="UP000199679">
    <property type="component" value="Chromosome I"/>
</dbReference>
<sequence length="105" mass="12002">MALINILAKTTKSINWDEFLKNYWSLNVSTVEVFPIPKELGFDYDSVGISVHAGYADRSVVISEIEHLVTFFRSEPYNLKFIELYDGVEVLPENVIILINKLLPP</sequence>
<dbReference type="AlphaFoldDB" id="A0A1H1MR40"/>
<evidence type="ECO:0000313" key="2">
    <source>
        <dbReference type="Proteomes" id="UP000199679"/>
    </source>
</evidence>
<keyword evidence="2" id="KW-1185">Reference proteome</keyword>
<evidence type="ECO:0000313" key="1">
    <source>
        <dbReference type="EMBL" id="SDR89271.1"/>
    </source>
</evidence>
<organism evidence="1 2">
    <name type="scientific">Mucilaginibacter mallensis</name>
    <dbReference type="NCBI Taxonomy" id="652787"/>
    <lineage>
        <taxon>Bacteria</taxon>
        <taxon>Pseudomonadati</taxon>
        <taxon>Bacteroidota</taxon>
        <taxon>Sphingobacteriia</taxon>
        <taxon>Sphingobacteriales</taxon>
        <taxon>Sphingobacteriaceae</taxon>
        <taxon>Mucilaginibacter</taxon>
    </lineage>
</organism>
<reference evidence="1 2" key="1">
    <citation type="submission" date="2016-10" db="EMBL/GenBank/DDBJ databases">
        <authorList>
            <person name="de Groot N.N."/>
        </authorList>
    </citation>
    <scope>NUCLEOTIDE SEQUENCE [LARGE SCALE GENOMIC DNA]</scope>
    <source>
        <strain evidence="1 2">MP1X4</strain>
    </source>
</reference>